<dbReference type="RefSeq" id="WP_062157778.1">
    <property type="nucleotide sequence ID" value="NZ_CP013910.1"/>
</dbReference>
<sequence length="204" mass="22507">MRHIVLTAALLSTLTACTTMQRGEQENYPVELATPFAAAPVLPGKTQFVQVTYPRSVFEDDSELDRYYDQLNIDVSSVRASGDKIPDPYLPASWIKLMSVDAPKGISVVLAKSEIGAVISNSRLAGSRVQWQQLDKVRLTYKVSVAADFASTKKMEESADPEFTELLNSLDGFNIEFAHLKFSVNGKDQTSFLPIRTSPEKSGK</sequence>
<dbReference type="PROSITE" id="PS51257">
    <property type="entry name" value="PROKAR_LIPOPROTEIN"/>
    <property type="match status" value="1"/>
</dbReference>
<name>A0ABN4K2V1_9DEIO</name>
<reference evidence="1 2" key="1">
    <citation type="submission" date="2015-12" db="EMBL/GenBank/DDBJ databases">
        <authorList>
            <person name="Kim M.K."/>
            <person name="Srinivasan S."/>
            <person name="Lee J.-J."/>
            <person name="Kim K."/>
        </authorList>
    </citation>
    <scope>NUCLEOTIDE SEQUENCE [LARGE SCALE GENOMIC DNA]</scope>
    <source>
        <strain evidence="1 2">BM2</strain>
    </source>
</reference>
<accession>A0ABN4K2V1</accession>
<evidence type="ECO:0008006" key="3">
    <source>
        <dbReference type="Google" id="ProtNLM"/>
    </source>
</evidence>
<protein>
    <recommendedName>
        <fullName evidence="3">Lipoprotein</fullName>
    </recommendedName>
</protein>
<dbReference type="Proteomes" id="UP000060071">
    <property type="component" value="Chromosome"/>
</dbReference>
<evidence type="ECO:0000313" key="2">
    <source>
        <dbReference type="Proteomes" id="UP000060071"/>
    </source>
</evidence>
<evidence type="ECO:0000313" key="1">
    <source>
        <dbReference type="EMBL" id="ALW88448.1"/>
    </source>
</evidence>
<keyword evidence="2" id="KW-1185">Reference proteome</keyword>
<dbReference type="EMBL" id="CP013910">
    <property type="protein sequence ID" value="ALW88448.1"/>
    <property type="molecule type" value="Genomic_DNA"/>
</dbReference>
<organism evidence="1 2">
    <name type="scientific">Deinococcus actinosclerus</name>
    <dbReference type="NCBI Taxonomy" id="1768108"/>
    <lineage>
        <taxon>Bacteria</taxon>
        <taxon>Thermotogati</taxon>
        <taxon>Deinococcota</taxon>
        <taxon>Deinococci</taxon>
        <taxon>Deinococcales</taxon>
        <taxon>Deinococcaceae</taxon>
        <taxon>Deinococcus</taxon>
    </lineage>
</organism>
<proteinExistence type="predicted"/>
<gene>
    <name evidence="1" type="ORF">AUC44_05700</name>
</gene>